<evidence type="ECO:0000256" key="4">
    <source>
        <dbReference type="PROSITE-ProRule" id="PRU00601"/>
    </source>
</evidence>
<dbReference type="InterPro" id="IPR001841">
    <property type="entry name" value="Znf_RING"/>
</dbReference>
<dbReference type="GO" id="GO:0016567">
    <property type="term" value="P:protein ubiquitination"/>
    <property type="evidence" value="ECO:0007669"/>
    <property type="project" value="TreeGrafter"/>
</dbReference>
<dbReference type="CDD" id="cd16464">
    <property type="entry name" value="RING-H2_Pirh2-like"/>
    <property type="match status" value="1"/>
</dbReference>
<dbReference type="Pfam" id="PF14599">
    <property type="entry name" value="zinc_ribbon_6"/>
    <property type="match status" value="1"/>
</dbReference>
<dbReference type="InterPro" id="IPR012312">
    <property type="entry name" value="Hemerythrin-like"/>
</dbReference>
<dbReference type="PROSITE" id="PS51266">
    <property type="entry name" value="ZF_CHY"/>
    <property type="match status" value="1"/>
</dbReference>
<feature type="region of interest" description="Disordered" evidence="5">
    <location>
        <begin position="1167"/>
        <end position="1195"/>
    </location>
</feature>
<dbReference type="SUPFAM" id="SSF161245">
    <property type="entry name" value="Zinc hairpin stack"/>
    <property type="match status" value="1"/>
</dbReference>
<dbReference type="Pfam" id="PF01814">
    <property type="entry name" value="Hemerythrin"/>
    <property type="match status" value="2"/>
</dbReference>
<sequence>MNQNTAGPPISILYLHFHNAIRSALEEVQLDVRSLENLSEPSTKLLELRERCRFLEQVHLYHSSVEDEVVYPALDSKVKNVTKAYTHEHRDEELLLEQLLQQIGATLSCQGSRTEAIRALICKVEEIHTTLKKHLAKEEEQLLPLLVSHFTPEEQAELIAQFLYSIPLATVEKVLSWLKPTVPEVEQAQLLMLIRTVVPDSLILQLLSSWLRPTAAAAAACTTQIAQQLPLDNAAPPVSSCSVLATGFQPESWQALSVPKREGGVMTSTRSILPECCGNRQACEYQAASCCHDPAGCSTSVPPPPVSLSSHGDTLALGTTDPLPAGHLVGSSSMINRPAALKDILHIHNSICSALYRFREEISALRYKESADVGTAKWNALVEKYRFLRSVCLFHTASEEEVMYPAVRQLMSQAEHASVVDATMLCTHEHEAETSLLEELGRLLADVRALVRRGRKEVVAGMLERLYDISERVCGSMEEHMRREEVELFPLLEKNLCEAQQCSILWMTLRAMPLRLLEKVMPWIAAELSDAEADVLLRHIHLGAPPCDTLLVQLLSQWARRGRQVATSHENEFVIQAAGVVLNPSGVIRGPHVSAGIAASSAAPTSLYMAEAAADSPSAAAAAGGSMESAASSHAPFLCALPEHDAWEEVDGGTFPSSSHQERERTRGHYWNVHNSGKMQPSSCELRLLRRRSEASGTSAGEGVGEDVAAAECCGRTGCQGLFQQEDVLHPRSKRQRLQQSDYTSTGANKQPSQQLDAGTAAGFNPIDHIFQFHKALKQELYELEQDASHLEAVVIEACQNQPDSCTESCGTERVQIVGSTAMEMQSAGSTFKELDFSMEPEDAHVSHAPCQTSTQPHALIIYSSQITPEPAASSLPKACTAAVQQLGGRFQFLWGIYQAHSRSEDEIVFPALESKQALRNVSHAYTLDHQQEEQLFIDLDQVINRLKTVGSADDARVLALDVRRMCAAIRASLETHVRSEESELWPLFAEHFTFDEQQYLVGVIIGRTGAQVLQTLLPWISESFSEEEKDAMMDSLRQVAKNTMFDQWLGAVRPTNTQQQQQQGTVDVSGKSMGGCKSAAEDDKLKPLTEVAEYLIGINLATDKSAAEHDDHSRAEESAMGNLVGGSSCGEGSHVLNSMEVEVPKTSAHNHVTWSAAAATTMDAGMTPAAARTSASSQVPDPKSSTGAGPLPLDASGTFRPGWEDIFRMNQKQLEAAIHKVSKDSSLEPGHKAYLIQNIMVRLEAYLIQNIMVRLEAYLIQNIMVRLEAYLIQNIMVRLEAYLIQNIMVRLEAYLIQNIMVRLEAYLIQNIMVRLEAYLIQNIMVSRYIVAQQKRMQEEPSQLLGTLPQQHAETAASACSLHPKGHDVLNSVLPGHPTDSVPCSTSALPVIIPRTYHSAQQGVLGCKHYQRKCQLVAPCCNKPFTCRLCHDESSSHRMDRHAVKDMVCMECGVRGPVGQSCASCCSQLAAYYCDICHLFDDDTTHDIYHCPFCNICRRGRGLGVDFFHCMDCNACMSLSLFKAHVCRSKAMEADCPVCSECLFDSVHPVKELPCGHLMHSSCFATYIRYNYTCPLCTKSIGDMTVYFQMLDSLLASERLPAEYAGRTQMILCNDCGKSGFAPFHFVYHSCPHCRSYNTRVT</sequence>
<evidence type="ECO:0000256" key="3">
    <source>
        <dbReference type="ARBA" id="ARBA00022833"/>
    </source>
</evidence>
<organism evidence="9 10">
    <name type="scientific">Chlamydomonas eustigma</name>
    <dbReference type="NCBI Taxonomy" id="1157962"/>
    <lineage>
        <taxon>Eukaryota</taxon>
        <taxon>Viridiplantae</taxon>
        <taxon>Chlorophyta</taxon>
        <taxon>core chlorophytes</taxon>
        <taxon>Chlorophyceae</taxon>
        <taxon>CS clade</taxon>
        <taxon>Chlamydomonadales</taxon>
        <taxon>Chlamydomonadaceae</taxon>
        <taxon>Chlamydomonas</taxon>
    </lineage>
</organism>
<name>A0A250XN25_9CHLO</name>
<dbReference type="GO" id="GO:0006511">
    <property type="term" value="P:ubiquitin-dependent protein catabolic process"/>
    <property type="evidence" value="ECO:0007669"/>
    <property type="project" value="TreeGrafter"/>
</dbReference>
<evidence type="ECO:0000259" key="8">
    <source>
        <dbReference type="PROSITE" id="PS51270"/>
    </source>
</evidence>
<dbReference type="SMART" id="SM00184">
    <property type="entry name" value="RING"/>
    <property type="match status" value="1"/>
</dbReference>
<dbReference type="OrthoDB" id="411372at2759"/>
<dbReference type="GO" id="GO:0005634">
    <property type="term" value="C:nucleus"/>
    <property type="evidence" value="ECO:0007669"/>
    <property type="project" value="TreeGrafter"/>
</dbReference>
<dbReference type="EMBL" id="BEGY01000122">
    <property type="protein sequence ID" value="GAX84312.1"/>
    <property type="molecule type" value="Genomic_DNA"/>
</dbReference>
<dbReference type="Gene3D" id="1.20.120.520">
    <property type="entry name" value="nmb1532 protein domain like"/>
    <property type="match status" value="3"/>
</dbReference>
<feature type="region of interest" description="Disordered" evidence="5">
    <location>
        <begin position="1106"/>
        <end position="1127"/>
    </location>
</feature>
<feature type="domain" description="CHY-type" evidence="7">
    <location>
        <begin position="1400"/>
        <end position="1467"/>
    </location>
</feature>
<proteinExistence type="predicted"/>
<keyword evidence="2 4" id="KW-0863">Zinc-finger</keyword>
<feature type="compositionally biased region" description="Polar residues" evidence="5">
    <location>
        <begin position="738"/>
        <end position="757"/>
    </location>
</feature>
<dbReference type="Proteomes" id="UP000232323">
    <property type="component" value="Unassembled WGS sequence"/>
</dbReference>
<dbReference type="InterPro" id="IPR017921">
    <property type="entry name" value="Znf_CTCHY"/>
</dbReference>
<feature type="compositionally biased region" description="Basic and acidic residues" evidence="5">
    <location>
        <begin position="1106"/>
        <end position="1118"/>
    </location>
</feature>
<evidence type="ECO:0000256" key="5">
    <source>
        <dbReference type="SAM" id="MobiDB-lite"/>
    </source>
</evidence>
<dbReference type="STRING" id="1157962.A0A250XN25"/>
<dbReference type="PROSITE" id="PS50089">
    <property type="entry name" value="ZF_RING_2"/>
    <property type="match status" value="1"/>
</dbReference>
<accession>A0A250XN25</accession>
<comment type="caution">
    <text evidence="9">The sequence shown here is derived from an EMBL/GenBank/DDBJ whole genome shotgun (WGS) entry which is preliminary data.</text>
</comment>
<dbReference type="PANTHER" id="PTHR21319">
    <property type="entry name" value="RING FINGER AND CHY ZINC FINGER DOMAIN-CONTAINING PROTEIN 1"/>
    <property type="match status" value="1"/>
</dbReference>
<dbReference type="SUPFAM" id="SSF57850">
    <property type="entry name" value="RING/U-box"/>
    <property type="match status" value="1"/>
</dbReference>
<dbReference type="InterPro" id="IPR037275">
    <property type="entry name" value="Znf_CTCHY_sf"/>
</dbReference>
<dbReference type="PROSITE" id="PS51270">
    <property type="entry name" value="ZF_CTCHY"/>
    <property type="match status" value="1"/>
</dbReference>
<dbReference type="Pfam" id="PF05495">
    <property type="entry name" value="zf-CHY"/>
    <property type="match status" value="1"/>
</dbReference>
<dbReference type="GO" id="GO:0061630">
    <property type="term" value="F:ubiquitin protein ligase activity"/>
    <property type="evidence" value="ECO:0007669"/>
    <property type="project" value="TreeGrafter"/>
</dbReference>
<keyword evidence="3" id="KW-0862">Zinc</keyword>
<feature type="domain" description="RING-type" evidence="6">
    <location>
        <begin position="1536"/>
        <end position="1578"/>
    </location>
</feature>
<evidence type="ECO:0000256" key="1">
    <source>
        <dbReference type="ARBA" id="ARBA00022723"/>
    </source>
</evidence>
<dbReference type="InterPro" id="IPR039512">
    <property type="entry name" value="RCHY1_zinc-ribbon"/>
</dbReference>
<protein>
    <submittedName>
        <fullName evidence="9">Uncharacterized protein</fullName>
    </submittedName>
</protein>
<feature type="compositionally biased region" description="Polar residues" evidence="5">
    <location>
        <begin position="1174"/>
        <end position="1188"/>
    </location>
</feature>
<dbReference type="GO" id="GO:0008270">
    <property type="term" value="F:zinc ion binding"/>
    <property type="evidence" value="ECO:0007669"/>
    <property type="project" value="UniProtKB-KW"/>
</dbReference>
<dbReference type="SUPFAM" id="SSF161219">
    <property type="entry name" value="CHY zinc finger-like"/>
    <property type="match status" value="1"/>
</dbReference>
<dbReference type="Gene3D" id="3.30.40.10">
    <property type="entry name" value="Zinc/RING finger domain, C3HC4 (zinc finger)"/>
    <property type="match status" value="1"/>
</dbReference>
<feature type="domain" description="CTCHY-type" evidence="8">
    <location>
        <begin position="1469"/>
        <end position="1535"/>
    </location>
</feature>
<dbReference type="InterPro" id="IPR037274">
    <property type="entry name" value="Znf_CHY_sf"/>
</dbReference>
<evidence type="ECO:0000313" key="9">
    <source>
        <dbReference type="EMBL" id="GAX84312.1"/>
    </source>
</evidence>
<feature type="region of interest" description="Disordered" evidence="5">
    <location>
        <begin position="1056"/>
        <end position="1080"/>
    </location>
</feature>
<evidence type="ECO:0000259" key="6">
    <source>
        <dbReference type="PROSITE" id="PS50089"/>
    </source>
</evidence>
<keyword evidence="1" id="KW-0479">Metal-binding</keyword>
<gene>
    <name evidence="9" type="ORF">CEUSTIGMA_g11734.t1</name>
</gene>
<reference evidence="9 10" key="1">
    <citation type="submission" date="2017-08" db="EMBL/GenBank/DDBJ databases">
        <title>Acidophilic green algal genome provides insights into adaptation to an acidic environment.</title>
        <authorList>
            <person name="Hirooka S."/>
            <person name="Hirose Y."/>
            <person name="Kanesaki Y."/>
            <person name="Higuchi S."/>
            <person name="Fujiwara T."/>
            <person name="Onuma R."/>
            <person name="Era A."/>
            <person name="Ohbayashi R."/>
            <person name="Uzuka A."/>
            <person name="Nozaki H."/>
            <person name="Yoshikawa H."/>
            <person name="Miyagishima S.Y."/>
        </authorList>
    </citation>
    <scope>NUCLEOTIDE SEQUENCE [LARGE SCALE GENOMIC DNA]</scope>
    <source>
        <strain evidence="9 10">NIES-2499</strain>
    </source>
</reference>
<dbReference type="Gene3D" id="2.20.28.10">
    <property type="match status" value="1"/>
</dbReference>
<feature type="region of interest" description="Disordered" evidence="5">
    <location>
        <begin position="730"/>
        <end position="759"/>
    </location>
</feature>
<dbReference type="InterPro" id="IPR008913">
    <property type="entry name" value="Znf_CHY"/>
</dbReference>
<dbReference type="Pfam" id="PF13639">
    <property type="entry name" value="zf-RING_2"/>
    <property type="match status" value="1"/>
</dbReference>
<dbReference type="PANTHER" id="PTHR21319:SF0">
    <property type="entry name" value="AND RING FINGER DOMAIN PROTEIN, PUTATIVE (AFU_ORTHOLOGUE AFUA_1G08900)-RELATED"/>
    <property type="match status" value="1"/>
</dbReference>
<evidence type="ECO:0000259" key="7">
    <source>
        <dbReference type="PROSITE" id="PS51266"/>
    </source>
</evidence>
<dbReference type="CDD" id="cd12108">
    <property type="entry name" value="Hr-like"/>
    <property type="match status" value="3"/>
</dbReference>
<evidence type="ECO:0000256" key="2">
    <source>
        <dbReference type="ARBA" id="ARBA00022771"/>
    </source>
</evidence>
<dbReference type="InterPro" id="IPR013083">
    <property type="entry name" value="Znf_RING/FYVE/PHD"/>
</dbReference>
<keyword evidence="10" id="KW-1185">Reference proteome</keyword>
<evidence type="ECO:0000313" key="10">
    <source>
        <dbReference type="Proteomes" id="UP000232323"/>
    </source>
</evidence>